<dbReference type="Proteomes" id="UP000077154">
    <property type="component" value="Unassembled WGS sequence"/>
</dbReference>
<proteinExistence type="predicted"/>
<dbReference type="EMBL" id="KV441401">
    <property type="protein sequence ID" value="OAF57048.1"/>
    <property type="molecule type" value="Genomic_DNA"/>
</dbReference>
<dbReference type="GeneID" id="36289084"/>
<name>A0A177A4E3_9PEZI</name>
<protein>
    <recommendedName>
        <fullName evidence="2">DUF7730 domain-containing protein</fullName>
    </recommendedName>
</protein>
<feature type="compositionally biased region" description="Pro residues" evidence="1">
    <location>
        <begin position="45"/>
        <end position="61"/>
    </location>
</feature>
<dbReference type="Pfam" id="PF24864">
    <property type="entry name" value="DUF7730"/>
    <property type="match status" value="1"/>
</dbReference>
<dbReference type="VEuPathDB" id="FungiDB:GMDG_06355"/>
<dbReference type="PANTHER" id="PTHR38790">
    <property type="entry name" value="2EXR DOMAIN-CONTAINING PROTEIN-RELATED"/>
    <property type="match status" value="1"/>
</dbReference>
<feature type="region of interest" description="Disordered" evidence="1">
    <location>
        <begin position="1"/>
        <end position="61"/>
    </location>
</feature>
<dbReference type="RefSeq" id="XP_024322339.1">
    <property type="nucleotide sequence ID" value="XM_024469628.1"/>
</dbReference>
<accession>A0A177A4E3</accession>
<feature type="domain" description="DUF7730" evidence="2">
    <location>
        <begin position="67"/>
        <end position="311"/>
    </location>
</feature>
<evidence type="ECO:0000256" key="1">
    <source>
        <dbReference type="SAM" id="MobiDB-lite"/>
    </source>
</evidence>
<organism evidence="3">
    <name type="scientific">Pseudogymnoascus destructans</name>
    <dbReference type="NCBI Taxonomy" id="655981"/>
    <lineage>
        <taxon>Eukaryota</taxon>
        <taxon>Fungi</taxon>
        <taxon>Dikarya</taxon>
        <taxon>Ascomycota</taxon>
        <taxon>Pezizomycotina</taxon>
        <taxon>Leotiomycetes</taxon>
        <taxon>Thelebolales</taxon>
        <taxon>Thelebolaceae</taxon>
        <taxon>Pseudogymnoascus</taxon>
    </lineage>
</organism>
<evidence type="ECO:0000313" key="3">
    <source>
        <dbReference type="EMBL" id="OAF57048.1"/>
    </source>
</evidence>
<dbReference type="InterPro" id="IPR056632">
    <property type="entry name" value="DUF7730"/>
</dbReference>
<dbReference type="AlphaFoldDB" id="A0A177A4E3"/>
<gene>
    <name evidence="3" type="ORF">VC83_06022</name>
</gene>
<reference evidence="3" key="1">
    <citation type="submission" date="2016-03" db="EMBL/GenBank/DDBJ databases">
        <title>Updated assembly of Pseudogymnoascus destructans, the fungus causing white-nose syndrome of bats.</title>
        <authorList>
            <person name="Palmer J.M."/>
            <person name="Drees K.P."/>
            <person name="Foster J.T."/>
            <person name="Lindner D.L."/>
        </authorList>
    </citation>
    <scope>NUCLEOTIDE SEQUENCE [LARGE SCALE GENOMIC DNA]</scope>
    <source>
        <strain evidence="3">20631-21</strain>
    </source>
</reference>
<sequence>MALSDYGARSKPFTKAQRGPAQLKPLVTATLRQARRLTRRRSPEPALPIAPAPVAPPPANSPPSMPTASLFLTFLPPEIRARIYHFVFAGRELLLGVRWNIFTCRPSRGALRYREINSDHTGGKWQAGWRGEVVREYPDNYQYLEFKQEPGEERKLLKQEPGEERNLLGLALCCRQVYAESIRFLYASTGFTFWYQPSLGQFVHGNTKRVDYMRWVRVMRLEFQFSVPVVAGGVDVRAGWNEVLDGQDWEDICRCLGLMTGLRVLHVSILPSDTLVNQEWADDMVWAMLELLRTARADEFRVSVRKPFMKFREVLGEAPFELYEVYEDY</sequence>
<evidence type="ECO:0000259" key="2">
    <source>
        <dbReference type="Pfam" id="PF24864"/>
    </source>
</evidence>
<dbReference type="OrthoDB" id="4757095at2759"/>